<organism evidence="6">
    <name type="scientific">Schizophyllum commune (strain H4-8 / FGSC 9210)</name>
    <name type="common">Split gill fungus</name>
    <dbReference type="NCBI Taxonomy" id="578458"/>
    <lineage>
        <taxon>Eukaryota</taxon>
        <taxon>Fungi</taxon>
        <taxon>Dikarya</taxon>
        <taxon>Basidiomycota</taxon>
        <taxon>Agaricomycotina</taxon>
        <taxon>Agaricomycetes</taxon>
        <taxon>Agaricomycetidae</taxon>
        <taxon>Agaricales</taxon>
        <taxon>Schizophyllaceae</taxon>
        <taxon>Schizophyllum</taxon>
    </lineage>
</organism>
<evidence type="ECO:0000313" key="5">
    <source>
        <dbReference type="EMBL" id="EFJ00621.1"/>
    </source>
</evidence>
<dbReference type="InterPro" id="IPR009057">
    <property type="entry name" value="Homeodomain-like_sf"/>
</dbReference>
<dbReference type="SUPFAM" id="SSF46689">
    <property type="entry name" value="Homeodomain-like"/>
    <property type="match status" value="1"/>
</dbReference>
<keyword evidence="1 2" id="KW-0371">Homeobox</keyword>
<comment type="subcellular location">
    <subcellularLocation>
        <location evidence="1 2">Nucleus</location>
    </subcellularLocation>
</comment>
<evidence type="ECO:0000313" key="6">
    <source>
        <dbReference type="Proteomes" id="UP000007431"/>
    </source>
</evidence>
<keyword evidence="1 2" id="KW-0539">Nucleus</keyword>
<dbReference type="VEuPathDB" id="FungiDB:SCHCODRAFT_02603970"/>
<gene>
    <name evidence="5" type="ORF">SCHCODRAFT_84684</name>
</gene>
<dbReference type="Proteomes" id="UP000007431">
    <property type="component" value="Unassembled WGS sequence"/>
</dbReference>
<feature type="region of interest" description="Disordered" evidence="3">
    <location>
        <begin position="33"/>
        <end position="118"/>
    </location>
</feature>
<dbReference type="GeneID" id="9586947"/>
<reference evidence="5 6" key="1">
    <citation type="journal article" date="2010" name="Nat. Biotechnol.">
        <title>Genome sequence of the model mushroom Schizophyllum commune.</title>
        <authorList>
            <person name="Ohm R.A."/>
            <person name="de Jong J.F."/>
            <person name="Lugones L.G."/>
            <person name="Aerts A."/>
            <person name="Kothe E."/>
            <person name="Stajich J.E."/>
            <person name="de Vries R.P."/>
            <person name="Record E."/>
            <person name="Levasseur A."/>
            <person name="Baker S.E."/>
            <person name="Bartholomew K.A."/>
            <person name="Coutinho P.M."/>
            <person name="Erdmann S."/>
            <person name="Fowler T.J."/>
            <person name="Gathman A.C."/>
            <person name="Lombard V."/>
            <person name="Henrissat B."/>
            <person name="Knabe N."/>
            <person name="Kuees U."/>
            <person name="Lilly W.W."/>
            <person name="Lindquist E."/>
            <person name="Lucas S."/>
            <person name="Magnuson J.K."/>
            <person name="Piumi F."/>
            <person name="Raudaskoski M."/>
            <person name="Salamov A."/>
            <person name="Schmutz J."/>
            <person name="Schwarze F.W.M.R."/>
            <person name="vanKuyk P.A."/>
            <person name="Horton J.S."/>
            <person name="Grigoriev I.V."/>
            <person name="Woesten H.A.B."/>
        </authorList>
    </citation>
    <scope>NUCLEOTIDE SEQUENCE [LARGE SCALE GENOMIC DNA]</scope>
    <source>
        <strain evidence="6">H4-8 / FGSC 9210</strain>
    </source>
</reference>
<feature type="compositionally biased region" description="Low complexity" evidence="3">
    <location>
        <begin position="35"/>
        <end position="52"/>
    </location>
</feature>
<feature type="domain" description="Homeobox" evidence="4">
    <location>
        <begin position="146"/>
        <end position="194"/>
    </location>
</feature>
<dbReference type="EMBL" id="GL377303">
    <property type="protein sequence ID" value="EFJ00621.1"/>
    <property type="molecule type" value="Genomic_DNA"/>
</dbReference>
<proteinExistence type="predicted"/>
<dbReference type="KEGG" id="scm:SCHCO_02603970"/>
<dbReference type="eggNOG" id="ENOG502R0W4">
    <property type="taxonomic scope" value="Eukaryota"/>
</dbReference>
<keyword evidence="1 2" id="KW-0238">DNA-binding</keyword>
<keyword evidence="6" id="KW-1185">Reference proteome</keyword>
<dbReference type="OrthoDB" id="2963517at2759"/>
<dbReference type="InParanoid" id="D8PUQ2"/>
<protein>
    <submittedName>
        <fullName evidence="5">Expressed protein</fullName>
    </submittedName>
</protein>
<dbReference type="InterPro" id="IPR001356">
    <property type="entry name" value="HD"/>
</dbReference>
<name>D8PUQ2_SCHCM</name>
<sequence>MFATEVMSDPVKGGVGFLLDVALWRESSAETSSLASFPSTFPGGSSVSSGTPSPAPPSPAPTPRLRSHAPRRSPSPTRRADGPRTRSRRLADASQSQRVSVKGRPRCTGSSLRAEPDAQQAALRDQLLEGAQAISAVSNSPVNTLQSNVLELVFSTYTPYAHPPWIAALALVLGREYAQIKVWFNNNRQQRTPKGKPRRVEKVLPSHARHPSDVIKAYAERAEEVARMTLEDFIEIVTAERDRQMALLDEEEACKKAVMRREDGGNRPSKKRVRRC</sequence>
<dbReference type="GO" id="GO:0005634">
    <property type="term" value="C:nucleus"/>
    <property type="evidence" value="ECO:0007669"/>
    <property type="project" value="UniProtKB-SubCell"/>
</dbReference>
<dbReference type="RefSeq" id="XP_003035523.1">
    <property type="nucleotide sequence ID" value="XM_003035477.1"/>
</dbReference>
<dbReference type="GO" id="GO:0003677">
    <property type="term" value="F:DNA binding"/>
    <property type="evidence" value="ECO:0007669"/>
    <property type="project" value="UniProtKB-UniRule"/>
</dbReference>
<dbReference type="OMA" id="PSESWMV"/>
<feature type="compositionally biased region" description="Pro residues" evidence="3">
    <location>
        <begin position="53"/>
        <end position="62"/>
    </location>
</feature>
<evidence type="ECO:0000256" key="1">
    <source>
        <dbReference type="PROSITE-ProRule" id="PRU00108"/>
    </source>
</evidence>
<feature type="DNA-binding region" description="Homeobox" evidence="1">
    <location>
        <begin position="148"/>
        <end position="195"/>
    </location>
</feature>
<evidence type="ECO:0000256" key="3">
    <source>
        <dbReference type="SAM" id="MobiDB-lite"/>
    </source>
</evidence>
<dbReference type="Pfam" id="PF00046">
    <property type="entry name" value="Homeodomain"/>
    <property type="match status" value="1"/>
</dbReference>
<dbReference type="PROSITE" id="PS50071">
    <property type="entry name" value="HOMEOBOX_2"/>
    <property type="match status" value="1"/>
</dbReference>
<evidence type="ECO:0000256" key="2">
    <source>
        <dbReference type="RuleBase" id="RU000682"/>
    </source>
</evidence>
<dbReference type="AlphaFoldDB" id="D8PUQ2"/>
<accession>D8PUQ2</accession>
<dbReference type="CDD" id="cd00086">
    <property type="entry name" value="homeodomain"/>
    <property type="match status" value="1"/>
</dbReference>
<evidence type="ECO:0000259" key="4">
    <source>
        <dbReference type="PROSITE" id="PS50071"/>
    </source>
</evidence>
<dbReference type="HOGENOM" id="CLU_1008870_0_0_1"/>
<dbReference type="Gene3D" id="1.10.10.60">
    <property type="entry name" value="Homeodomain-like"/>
    <property type="match status" value="1"/>
</dbReference>